<dbReference type="EMBL" id="JAGZFP010000004">
    <property type="protein sequence ID" value="MBS5358047.1"/>
    <property type="molecule type" value="Genomic_DNA"/>
</dbReference>
<comment type="caution">
    <text evidence="1">The sequence shown here is derived from an EMBL/GenBank/DDBJ whole genome shotgun (WGS) entry which is preliminary data.</text>
</comment>
<dbReference type="RefSeq" id="WP_155125007.1">
    <property type="nucleotide sequence ID" value="NZ_JBDMCF010000003.1"/>
</dbReference>
<proteinExistence type="predicted"/>
<name>A0A943DL73_STRPA</name>
<reference evidence="1" key="1">
    <citation type="submission" date="2021-02" db="EMBL/GenBank/DDBJ databases">
        <title>Infant gut strain persistence is associated with maternal origin, phylogeny, and functional potential including surface adhesion and iron acquisition.</title>
        <authorList>
            <person name="Lou Y.C."/>
        </authorList>
    </citation>
    <scope>NUCLEOTIDE SEQUENCE</scope>
    <source>
        <strain evidence="1">L3_098_011G1_dasL3_098_011G1_concoct_7</strain>
    </source>
</reference>
<dbReference type="AlphaFoldDB" id="A0A943DL73"/>
<organism evidence="1 2">
    <name type="scientific">Streptococcus parasanguinis</name>
    <dbReference type="NCBI Taxonomy" id="1318"/>
    <lineage>
        <taxon>Bacteria</taxon>
        <taxon>Bacillati</taxon>
        <taxon>Bacillota</taxon>
        <taxon>Bacilli</taxon>
        <taxon>Lactobacillales</taxon>
        <taxon>Streptococcaceae</taxon>
        <taxon>Streptococcus</taxon>
    </lineage>
</organism>
<dbReference type="Proteomes" id="UP000709219">
    <property type="component" value="Unassembled WGS sequence"/>
</dbReference>
<protein>
    <submittedName>
        <fullName evidence="1">Uncharacterized protein</fullName>
    </submittedName>
</protein>
<sequence>MNLEEALKEVSGWNLKKPAPLIPSEMTDEELARLRFTWVSPEDEVLVMDELKKRGLAL</sequence>
<gene>
    <name evidence="1" type="ORF">KHX87_02910</name>
</gene>
<evidence type="ECO:0000313" key="1">
    <source>
        <dbReference type="EMBL" id="MBS5358047.1"/>
    </source>
</evidence>
<accession>A0A943DL73</accession>
<evidence type="ECO:0000313" key="2">
    <source>
        <dbReference type="Proteomes" id="UP000709219"/>
    </source>
</evidence>